<protein>
    <submittedName>
        <fullName evidence="1">Uncharacterized protein</fullName>
    </submittedName>
</protein>
<reference evidence="1 2" key="1">
    <citation type="submission" date="2011-02" db="EMBL/GenBank/DDBJ databases">
        <title>The Genome Sequence of Sphaeroforma arctica JP610.</title>
        <authorList>
            <consortium name="The Broad Institute Genome Sequencing Platform"/>
            <person name="Russ C."/>
            <person name="Cuomo C."/>
            <person name="Young S.K."/>
            <person name="Zeng Q."/>
            <person name="Gargeya S."/>
            <person name="Alvarado L."/>
            <person name="Berlin A."/>
            <person name="Chapman S.B."/>
            <person name="Chen Z."/>
            <person name="Freedman E."/>
            <person name="Gellesch M."/>
            <person name="Goldberg J."/>
            <person name="Griggs A."/>
            <person name="Gujja S."/>
            <person name="Heilman E."/>
            <person name="Heiman D."/>
            <person name="Howarth C."/>
            <person name="Mehta T."/>
            <person name="Neiman D."/>
            <person name="Pearson M."/>
            <person name="Roberts A."/>
            <person name="Saif S."/>
            <person name="Shea T."/>
            <person name="Shenoy N."/>
            <person name="Sisk P."/>
            <person name="Stolte C."/>
            <person name="Sykes S."/>
            <person name="White J."/>
            <person name="Yandava C."/>
            <person name="Burger G."/>
            <person name="Gray M.W."/>
            <person name="Holland P.W.H."/>
            <person name="King N."/>
            <person name="Lang F.B.F."/>
            <person name="Roger A.J."/>
            <person name="Ruiz-Trillo I."/>
            <person name="Haas B."/>
            <person name="Nusbaum C."/>
            <person name="Birren B."/>
        </authorList>
    </citation>
    <scope>NUCLEOTIDE SEQUENCE [LARGE SCALE GENOMIC DNA]</scope>
    <source>
        <strain evidence="1 2">JP610</strain>
    </source>
</reference>
<dbReference type="EMBL" id="KQ243694">
    <property type="protein sequence ID" value="KNC75332.1"/>
    <property type="molecule type" value="Genomic_DNA"/>
</dbReference>
<dbReference type="GeneID" id="25912644"/>
<name>A0A0L0FEY0_9EUKA</name>
<sequence length="115" mass="13478">MMIDLTGDFPQEDSRFDWQRINHNLLEVILIRYTVPFKLNELVFIDVLVVNNTRQIQGRMHSFHMDRKDGFGCDWDNTNLTDEGDFLIDADAHDAQVMMNLHDACMCCVYFTSKT</sequence>
<gene>
    <name evidence="1" type="ORF">SARC_12140</name>
</gene>
<evidence type="ECO:0000313" key="2">
    <source>
        <dbReference type="Proteomes" id="UP000054560"/>
    </source>
</evidence>
<organism evidence="1 2">
    <name type="scientific">Sphaeroforma arctica JP610</name>
    <dbReference type="NCBI Taxonomy" id="667725"/>
    <lineage>
        <taxon>Eukaryota</taxon>
        <taxon>Ichthyosporea</taxon>
        <taxon>Ichthyophonida</taxon>
        <taxon>Sphaeroforma</taxon>
    </lineage>
</organism>
<proteinExistence type="predicted"/>
<dbReference type="AlphaFoldDB" id="A0A0L0FEY0"/>
<feature type="non-terminal residue" evidence="1">
    <location>
        <position position="115"/>
    </location>
</feature>
<dbReference type="Proteomes" id="UP000054560">
    <property type="component" value="Unassembled WGS sequence"/>
</dbReference>
<evidence type="ECO:0000313" key="1">
    <source>
        <dbReference type="EMBL" id="KNC75332.1"/>
    </source>
</evidence>
<dbReference type="RefSeq" id="XP_014149234.1">
    <property type="nucleotide sequence ID" value="XM_014293759.1"/>
</dbReference>
<keyword evidence="2" id="KW-1185">Reference proteome</keyword>
<accession>A0A0L0FEY0</accession>